<dbReference type="InterPro" id="IPR009057">
    <property type="entry name" value="Homeodomain-like_sf"/>
</dbReference>
<dbReference type="PANTHER" id="PTHR30055">
    <property type="entry name" value="HTH-TYPE TRANSCRIPTIONAL REGULATOR RUTR"/>
    <property type="match status" value="1"/>
</dbReference>
<evidence type="ECO:0000256" key="1">
    <source>
        <dbReference type="ARBA" id="ARBA00022491"/>
    </source>
</evidence>
<feature type="domain" description="HTH tetR-type" evidence="6">
    <location>
        <begin position="8"/>
        <end position="68"/>
    </location>
</feature>
<reference evidence="7 8" key="1">
    <citation type="submission" date="2018-03" db="EMBL/GenBank/DDBJ databases">
        <title>Genomic Encyclopedia of Type Strains, Phase III (KMG-III): the genomes of soil and plant-associated and newly described type strains.</title>
        <authorList>
            <person name="Whitman W."/>
        </authorList>
    </citation>
    <scope>NUCLEOTIDE SEQUENCE [LARGE SCALE GENOMIC DNA]</scope>
    <source>
        <strain evidence="7 8">CGMCC 1.12484</strain>
    </source>
</reference>
<dbReference type="PRINTS" id="PR00455">
    <property type="entry name" value="HTHTETR"/>
</dbReference>
<dbReference type="Pfam" id="PF00440">
    <property type="entry name" value="TetR_N"/>
    <property type="match status" value="1"/>
</dbReference>
<evidence type="ECO:0000259" key="6">
    <source>
        <dbReference type="PROSITE" id="PS50977"/>
    </source>
</evidence>
<comment type="caution">
    <text evidence="7">The sequence shown here is derived from an EMBL/GenBank/DDBJ whole genome shotgun (WGS) entry which is preliminary data.</text>
</comment>
<feature type="DNA-binding region" description="H-T-H motif" evidence="5">
    <location>
        <begin position="31"/>
        <end position="50"/>
    </location>
</feature>
<dbReference type="AlphaFoldDB" id="A0A2T0VAQ4"/>
<protein>
    <submittedName>
        <fullName evidence="7">TetR family transcriptional regulator</fullName>
    </submittedName>
</protein>
<sequence length="196" mass="22138">MPKIVDHDQRRREILQATWRVIANQGIDAATIREIAREAGFSNGVLSHYFTNKEEILISAHRLAFQQVYDRASKANEGIVGIEAVRRALYEALPLDAERRIEAILDVSFWSQALVNDRLNAVRRDSIMGGREWWKAMLLDGRARNEIVASLSDDVLCDEIQALIDGISVQAVMYPDDMIPSRQKAMADAFLSRITA</sequence>
<evidence type="ECO:0000256" key="4">
    <source>
        <dbReference type="ARBA" id="ARBA00023163"/>
    </source>
</evidence>
<keyword evidence="1" id="KW-0678">Repressor</keyword>
<dbReference type="SUPFAM" id="SSF46689">
    <property type="entry name" value="Homeodomain-like"/>
    <property type="match status" value="1"/>
</dbReference>
<evidence type="ECO:0000256" key="5">
    <source>
        <dbReference type="PROSITE-ProRule" id="PRU00335"/>
    </source>
</evidence>
<gene>
    <name evidence="7" type="ORF">B0I08_107168</name>
</gene>
<keyword evidence="2" id="KW-0805">Transcription regulation</keyword>
<dbReference type="SUPFAM" id="SSF48498">
    <property type="entry name" value="Tetracyclin repressor-like, C-terminal domain"/>
    <property type="match status" value="1"/>
</dbReference>
<evidence type="ECO:0000313" key="7">
    <source>
        <dbReference type="EMBL" id="PRY67272.1"/>
    </source>
</evidence>
<keyword evidence="4" id="KW-0804">Transcription</keyword>
<dbReference type="Gene3D" id="1.10.357.10">
    <property type="entry name" value="Tetracycline Repressor, domain 2"/>
    <property type="match status" value="1"/>
</dbReference>
<dbReference type="PANTHER" id="PTHR30055:SF234">
    <property type="entry name" value="HTH-TYPE TRANSCRIPTIONAL REGULATOR BETI"/>
    <property type="match status" value="1"/>
</dbReference>
<evidence type="ECO:0000313" key="8">
    <source>
        <dbReference type="Proteomes" id="UP000237983"/>
    </source>
</evidence>
<dbReference type="EMBL" id="PVTL01000007">
    <property type="protein sequence ID" value="PRY67272.1"/>
    <property type="molecule type" value="Genomic_DNA"/>
</dbReference>
<keyword evidence="8" id="KW-1185">Reference proteome</keyword>
<organism evidence="7 8">
    <name type="scientific">Glaciihabitans tibetensis</name>
    <dbReference type="NCBI Taxonomy" id="1266600"/>
    <lineage>
        <taxon>Bacteria</taxon>
        <taxon>Bacillati</taxon>
        <taxon>Actinomycetota</taxon>
        <taxon>Actinomycetes</taxon>
        <taxon>Micrococcales</taxon>
        <taxon>Microbacteriaceae</taxon>
        <taxon>Glaciihabitans</taxon>
    </lineage>
</organism>
<dbReference type="PROSITE" id="PS50977">
    <property type="entry name" value="HTH_TETR_2"/>
    <property type="match status" value="1"/>
</dbReference>
<evidence type="ECO:0000256" key="2">
    <source>
        <dbReference type="ARBA" id="ARBA00023015"/>
    </source>
</evidence>
<dbReference type="GO" id="GO:0003700">
    <property type="term" value="F:DNA-binding transcription factor activity"/>
    <property type="evidence" value="ECO:0007669"/>
    <property type="project" value="TreeGrafter"/>
</dbReference>
<name>A0A2T0VAQ4_9MICO</name>
<dbReference type="InterPro" id="IPR001647">
    <property type="entry name" value="HTH_TetR"/>
</dbReference>
<dbReference type="InterPro" id="IPR039538">
    <property type="entry name" value="BetI_C"/>
</dbReference>
<dbReference type="RefSeq" id="WP_106213835.1">
    <property type="nucleotide sequence ID" value="NZ_PVTL01000007.1"/>
</dbReference>
<evidence type="ECO:0000256" key="3">
    <source>
        <dbReference type="ARBA" id="ARBA00023125"/>
    </source>
</evidence>
<dbReference type="OrthoDB" id="9816296at2"/>
<keyword evidence="3 5" id="KW-0238">DNA-binding</keyword>
<dbReference type="InterPro" id="IPR050109">
    <property type="entry name" value="HTH-type_TetR-like_transc_reg"/>
</dbReference>
<proteinExistence type="predicted"/>
<accession>A0A2T0VAQ4</accession>
<dbReference type="Pfam" id="PF13977">
    <property type="entry name" value="TetR_C_6"/>
    <property type="match status" value="1"/>
</dbReference>
<dbReference type="InterPro" id="IPR036271">
    <property type="entry name" value="Tet_transcr_reg_TetR-rel_C_sf"/>
</dbReference>
<dbReference type="Proteomes" id="UP000237983">
    <property type="component" value="Unassembled WGS sequence"/>
</dbReference>
<dbReference type="GO" id="GO:0000976">
    <property type="term" value="F:transcription cis-regulatory region binding"/>
    <property type="evidence" value="ECO:0007669"/>
    <property type="project" value="TreeGrafter"/>
</dbReference>